<proteinExistence type="predicted"/>
<dbReference type="PROSITE" id="PS51257">
    <property type="entry name" value="PROKAR_LIPOPROTEIN"/>
    <property type="match status" value="1"/>
</dbReference>
<dbReference type="AlphaFoldDB" id="A0A9Q4B5H9"/>
<reference evidence="2" key="1">
    <citation type="submission" date="2020-06" db="EMBL/GenBank/DDBJ databases">
        <title>Insight into the genomes of haloalkaliphilic bacilli from Kenyan soda lakes.</title>
        <authorList>
            <person name="Mwirichia R."/>
            <person name="Villamizar G.C."/>
            <person name="Poehlein A."/>
            <person name="Mugweru J."/>
            <person name="Kipnyargis A."/>
            <person name="Kiplimo D."/>
            <person name="Orwa P."/>
            <person name="Daniel R."/>
        </authorList>
    </citation>
    <scope>NUCLEOTIDE SEQUENCE</scope>
    <source>
        <strain evidence="2">B1096_S55</strain>
    </source>
</reference>
<dbReference type="PANTHER" id="PTHR46333">
    <property type="entry name" value="CYTOKINESIS PROTEIN 3"/>
    <property type="match status" value="1"/>
</dbReference>
<keyword evidence="3" id="KW-1185">Reference proteome</keyword>
<dbReference type="SMART" id="SM00460">
    <property type="entry name" value="TGc"/>
    <property type="match status" value="1"/>
</dbReference>
<dbReference type="Pfam" id="PF01841">
    <property type="entry name" value="Transglut_core"/>
    <property type="match status" value="1"/>
</dbReference>
<dbReference type="InterPro" id="IPR052557">
    <property type="entry name" value="CAP/Cytokinesis_protein"/>
</dbReference>
<feature type="domain" description="Transglutaminase-like" evidence="1">
    <location>
        <begin position="478"/>
        <end position="533"/>
    </location>
</feature>
<sequence>MQIWRSLFMLFLNVVIGGVLVGCSQSVDTQGNNENDVLLEINDDLIKRQEQHEEGNIWLMEYAHEIGFSLDAPAIEGSEVNTTLEIKGSIEEADKLNDDHIYLQIAYEGEFEDEKIPNVFYHFIPVEEGHFSEEVALHHGEGEYNVRVHVSSHEESESESYYATTSFNVVNKDKEIAREIEYTRFGTKQGVELAFPEVGLSEESGSVYVSGEVPEDYSGDMVFVHVEQGSQNERVILPVEGREFSGDIPLYFGEGVHLIKVQTMAEEDELYYDAATFYVTNKTAIEYTRTTHFNQYVERGVTIDEPALTTELARSGLTYSISGEIDETVPGADDISHIIVTTLKEEDGEEVEAGYVLPVEDYSFAGDIYFRFGEGTYDVIINVPERDQQDQSMFYYSGIMKVTHEVNDIEDKRSTLPSRGIEADHPLIIEKANAITNDIEDEREIAKAVYEFVATHVDYDVDKMERDTFNIGDSAVKTLKSGTGVCQDYAFLTVALLRSIGMEANYIEGDAGLRHAWVEVKVDGEWLTMDPTWGAGYVVDGEFIEHYRLDYFDPDPDVFAETHTRKGVLY</sequence>
<name>A0A9Q4B5H9_SALAG</name>
<evidence type="ECO:0000313" key="2">
    <source>
        <dbReference type="EMBL" id="MCR6098694.1"/>
    </source>
</evidence>
<dbReference type="Proteomes" id="UP001057753">
    <property type="component" value="Unassembled WGS sequence"/>
</dbReference>
<dbReference type="SUPFAM" id="SSF54001">
    <property type="entry name" value="Cysteine proteinases"/>
    <property type="match status" value="1"/>
</dbReference>
<dbReference type="PANTHER" id="PTHR46333:SF2">
    <property type="entry name" value="CYTOKINESIS PROTEIN 3"/>
    <property type="match status" value="1"/>
</dbReference>
<comment type="caution">
    <text evidence="2">The sequence shown here is derived from an EMBL/GenBank/DDBJ whole genome shotgun (WGS) entry which is preliminary data.</text>
</comment>
<dbReference type="EMBL" id="JABXYM010000002">
    <property type="protein sequence ID" value="MCR6098694.1"/>
    <property type="molecule type" value="Genomic_DNA"/>
</dbReference>
<organism evidence="2 3">
    <name type="scientific">Salipaludibacillus agaradhaerens</name>
    <name type="common">Bacillus agaradhaerens</name>
    <dbReference type="NCBI Taxonomy" id="76935"/>
    <lineage>
        <taxon>Bacteria</taxon>
        <taxon>Bacillati</taxon>
        <taxon>Bacillota</taxon>
        <taxon>Bacilli</taxon>
        <taxon>Bacillales</taxon>
        <taxon>Bacillaceae</taxon>
    </lineage>
</organism>
<evidence type="ECO:0000313" key="3">
    <source>
        <dbReference type="Proteomes" id="UP001057753"/>
    </source>
</evidence>
<dbReference type="InterPro" id="IPR038765">
    <property type="entry name" value="Papain-like_cys_pep_sf"/>
</dbReference>
<evidence type="ECO:0000259" key="1">
    <source>
        <dbReference type="SMART" id="SM00460"/>
    </source>
</evidence>
<gene>
    <name evidence="2" type="ORF">HXA33_19480</name>
</gene>
<protein>
    <submittedName>
        <fullName evidence="2">Transglutaminase domain-containing protein</fullName>
    </submittedName>
</protein>
<dbReference type="RefSeq" id="WP_257823082.1">
    <property type="nucleotide sequence ID" value="NZ_JABXYM010000002.1"/>
</dbReference>
<dbReference type="GO" id="GO:0005737">
    <property type="term" value="C:cytoplasm"/>
    <property type="evidence" value="ECO:0007669"/>
    <property type="project" value="TreeGrafter"/>
</dbReference>
<dbReference type="InterPro" id="IPR002931">
    <property type="entry name" value="Transglutaminase-like"/>
</dbReference>
<accession>A0A9Q4B5H9</accession>
<dbReference type="Gene3D" id="3.10.620.30">
    <property type="match status" value="1"/>
</dbReference>